<keyword evidence="2 3" id="KW-0472">Membrane</keyword>
<feature type="non-terminal residue" evidence="5">
    <location>
        <position position="1"/>
    </location>
</feature>
<feature type="domain" description="Motility protein B-like N-terminal" evidence="4">
    <location>
        <begin position="11"/>
        <end position="54"/>
    </location>
</feature>
<keyword evidence="3" id="KW-0812">Transmembrane</keyword>
<name>A0A382NAB5_9ZZZZ</name>
<dbReference type="GO" id="GO:0016020">
    <property type="term" value="C:membrane"/>
    <property type="evidence" value="ECO:0007669"/>
    <property type="project" value="UniProtKB-SubCell"/>
</dbReference>
<proteinExistence type="predicted"/>
<dbReference type="AlphaFoldDB" id="A0A382NAB5"/>
<evidence type="ECO:0000259" key="4">
    <source>
        <dbReference type="Pfam" id="PF13677"/>
    </source>
</evidence>
<dbReference type="InterPro" id="IPR025713">
    <property type="entry name" value="MotB-like_N_dom"/>
</dbReference>
<feature type="transmembrane region" description="Helical" evidence="3">
    <location>
        <begin position="12"/>
        <end position="33"/>
    </location>
</feature>
<keyword evidence="3" id="KW-1133">Transmembrane helix</keyword>
<accession>A0A382NAB5</accession>
<dbReference type="Pfam" id="PF13677">
    <property type="entry name" value="MotB_plug"/>
    <property type="match status" value="1"/>
</dbReference>
<protein>
    <recommendedName>
        <fullName evidence="4">Motility protein B-like N-terminal domain-containing protein</fullName>
    </recommendedName>
</protein>
<feature type="non-terminal residue" evidence="5">
    <location>
        <position position="60"/>
    </location>
</feature>
<dbReference type="EMBL" id="UINC01098292">
    <property type="protein sequence ID" value="SVC56702.1"/>
    <property type="molecule type" value="Genomic_DNA"/>
</dbReference>
<organism evidence="5">
    <name type="scientific">marine metagenome</name>
    <dbReference type="NCBI Taxonomy" id="408172"/>
    <lineage>
        <taxon>unclassified sequences</taxon>
        <taxon>metagenomes</taxon>
        <taxon>ecological metagenomes</taxon>
    </lineage>
</organism>
<comment type="subcellular location">
    <subcellularLocation>
        <location evidence="1">Membrane</location>
    </subcellularLocation>
</comment>
<reference evidence="5" key="1">
    <citation type="submission" date="2018-05" db="EMBL/GenBank/DDBJ databases">
        <authorList>
            <person name="Lanie J.A."/>
            <person name="Ng W.-L."/>
            <person name="Kazmierczak K.M."/>
            <person name="Andrzejewski T.M."/>
            <person name="Davidsen T.M."/>
            <person name="Wayne K.J."/>
            <person name="Tettelin H."/>
            <person name="Glass J.I."/>
            <person name="Rusch D."/>
            <person name="Podicherti R."/>
            <person name="Tsui H.-C.T."/>
            <person name="Winkler M.E."/>
        </authorList>
    </citation>
    <scope>NUCLEOTIDE SEQUENCE</scope>
</reference>
<evidence type="ECO:0000256" key="3">
    <source>
        <dbReference type="SAM" id="Phobius"/>
    </source>
</evidence>
<evidence type="ECO:0000313" key="5">
    <source>
        <dbReference type="EMBL" id="SVC56702.1"/>
    </source>
</evidence>
<sequence length="60" mass="6839">VRVKREDTDVQPGYMGTFADMFCLLMAFFVMLYSTTDPDPGKYEDLAEAMKEAFTAENTE</sequence>
<evidence type="ECO:0000256" key="1">
    <source>
        <dbReference type="ARBA" id="ARBA00004370"/>
    </source>
</evidence>
<gene>
    <name evidence="5" type="ORF">METZ01_LOCUS309556</name>
</gene>
<evidence type="ECO:0000256" key="2">
    <source>
        <dbReference type="ARBA" id="ARBA00023136"/>
    </source>
</evidence>